<dbReference type="PANTHER" id="PTHR31480">
    <property type="entry name" value="BIFUNCTIONAL LYCOPENE CYCLASE/PHYTOENE SYNTHASE"/>
    <property type="match status" value="1"/>
</dbReference>
<keyword evidence="2" id="KW-1185">Reference proteome</keyword>
<dbReference type="GO" id="GO:0016829">
    <property type="term" value="F:lyase activity"/>
    <property type="evidence" value="ECO:0007669"/>
    <property type="project" value="UniProtKB-KW"/>
</dbReference>
<dbReference type="RefSeq" id="WP_119838664.1">
    <property type="nucleotide sequence ID" value="NZ_CP060436.1"/>
</dbReference>
<dbReference type="InterPro" id="IPR002060">
    <property type="entry name" value="Squ/phyt_synthse"/>
</dbReference>
<sequence>MTHGALAMQSENFPVASRLIRRDLRGDVMTFYTFARTADDMADDPARSPAERMAWLEAGAGALRGTLTDRPTGSLVAAAQALREALSHRDPALLTHPEALLTAFRQDARGRIYASDADLLDYCQYSAVPVGRFLLDLHGEGPDCTAPSDALCSALQILNHLQDITEDKVRLGRVYLPGNRLRAAGVNPRDLTADKLTPALRQVVDGLLDLCDDLLAKAAPLPRRIAARGLAGEAASILWLARDLSRRLRHDDPLARRVAPSPFAFLRAALVGSARCLRPGALVPSR</sequence>
<dbReference type="SUPFAM" id="SSF48576">
    <property type="entry name" value="Terpenoid synthases"/>
    <property type="match status" value="1"/>
</dbReference>
<dbReference type="InterPro" id="IPR008949">
    <property type="entry name" value="Isoprenoid_synthase_dom_sf"/>
</dbReference>
<evidence type="ECO:0000313" key="1">
    <source>
        <dbReference type="EMBL" id="QPM88989.1"/>
    </source>
</evidence>
<name>A0A418SIB3_9RHOB</name>
<dbReference type="EMBL" id="CP060436">
    <property type="protein sequence ID" value="QPM88989.1"/>
    <property type="molecule type" value="Genomic_DNA"/>
</dbReference>
<accession>A0A418SIB3</accession>
<dbReference type="Pfam" id="PF00494">
    <property type="entry name" value="SQS_PSY"/>
    <property type="match status" value="1"/>
</dbReference>
<dbReference type="OrthoDB" id="9807580at2"/>
<proteinExistence type="predicted"/>
<organism evidence="1 2">
    <name type="scientific">Pseudooceanicola algae</name>
    <dbReference type="NCBI Taxonomy" id="1537215"/>
    <lineage>
        <taxon>Bacteria</taxon>
        <taxon>Pseudomonadati</taxon>
        <taxon>Pseudomonadota</taxon>
        <taxon>Alphaproteobacteria</taxon>
        <taxon>Rhodobacterales</taxon>
        <taxon>Paracoccaceae</taxon>
        <taxon>Pseudooceanicola</taxon>
    </lineage>
</organism>
<dbReference type="GO" id="GO:0016765">
    <property type="term" value="F:transferase activity, transferring alkyl or aryl (other than methyl) groups"/>
    <property type="evidence" value="ECO:0007669"/>
    <property type="project" value="UniProtKB-ARBA"/>
</dbReference>
<keyword evidence="1" id="KW-0456">Lyase</keyword>
<protein>
    <submittedName>
        <fullName evidence="1">Hydroxysqualene synthase</fullName>
        <ecNumber evidence="1">4.2.3.156</ecNumber>
    </submittedName>
</protein>
<gene>
    <name evidence="1" type="primary">hpnC</name>
    <name evidence="1" type="ORF">PSAL_001920</name>
</gene>
<evidence type="ECO:0000313" key="2">
    <source>
        <dbReference type="Proteomes" id="UP000283786"/>
    </source>
</evidence>
<dbReference type="KEGG" id="palw:PSAL_001920"/>
<dbReference type="Proteomes" id="UP000283786">
    <property type="component" value="Chromosome"/>
</dbReference>
<dbReference type="EC" id="4.2.3.156" evidence="1"/>
<dbReference type="SFLD" id="SFLDG01018">
    <property type="entry name" value="Squalene/Phytoene_Synthase_Lik"/>
    <property type="match status" value="1"/>
</dbReference>
<dbReference type="Gene3D" id="1.10.600.10">
    <property type="entry name" value="Farnesyl Diphosphate Synthase"/>
    <property type="match status" value="1"/>
</dbReference>
<reference evidence="1 2" key="1">
    <citation type="submission" date="2020-08" db="EMBL/GenBank/DDBJ databases">
        <title>Genome sequence of Rhodobacteraceae bacterium Lw-13e.</title>
        <authorList>
            <person name="Poehlein A."/>
            <person name="Wolter L."/>
            <person name="Daniel R."/>
            <person name="Brinkhoff T."/>
        </authorList>
    </citation>
    <scope>NUCLEOTIDE SEQUENCE [LARGE SCALE GENOMIC DNA]</scope>
    <source>
        <strain evidence="1 2">Lw-13e</strain>
    </source>
</reference>
<dbReference type="AlphaFoldDB" id="A0A418SIB3"/>
<dbReference type="SFLD" id="SFLDS00005">
    <property type="entry name" value="Isoprenoid_Synthase_Type_I"/>
    <property type="match status" value="1"/>
</dbReference>